<feature type="region of interest" description="Disordered" evidence="1">
    <location>
        <begin position="439"/>
        <end position="515"/>
    </location>
</feature>
<protein>
    <submittedName>
        <fullName evidence="2">Uncharacterized protein</fullName>
    </submittedName>
</protein>
<dbReference type="Proteomes" id="UP001212152">
    <property type="component" value="Unassembled WGS sequence"/>
</dbReference>
<organism evidence="2 3">
    <name type="scientific">Geranomyces variabilis</name>
    <dbReference type="NCBI Taxonomy" id="109894"/>
    <lineage>
        <taxon>Eukaryota</taxon>
        <taxon>Fungi</taxon>
        <taxon>Fungi incertae sedis</taxon>
        <taxon>Chytridiomycota</taxon>
        <taxon>Chytridiomycota incertae sedis</taxon>
        <taxon>Chytridiomycetes</taxon>
        <taxon>Spizellomycetales</taxon>
        <taxon>Powellomycetaceae</taxon>
        <taxon>Geranomyces</taxon>
    </lineage>
</organism>
<dbReference type="AlphaFoldDB" id="A0AAD5TNN9"/>
<reference evidence="2" key="1">
    <citation type="submission" date="2020-05" db="EMBL/GenBank/DDBJ databases">
        <title>Phylogenomic resolution of chytrid fungi.</title>
        <authorList>
            <person name="Stajich J.E."/>
            <person name="Amses K."/>
            <person name="Simmons R."/>
            <person name="Seto K."/>
            <person name="Myers J."/>
            <person name="Bonds A."/>
            <person name="Quandt C.A."/>
            <person name="Barry K."/>
            <person name="Liu P."/>
            <person name="Grigoriev I."/>
            <person name="Longcore J.E."/>
            <person name="James T.Y."/>
        </authorList>
    </citation>
    <scope>NUCLEOTIDE SEQUENCE</scope>
    <source>
        <strain evidence="2">JEL0379</strain>
    </source>
</reference>
<keyword evidence="3" id="KW-1185">Reference proteome</keyword>
<name>A0AAD5TNN9_9FUNG</name>
<feature type="compositionally biased region" description="Polar residues" evidence="1">
    <location>
        <begin position="225"/>
        <end position="235"/>
    </location>
</feature>
<evidence type="ECO:0000313" key="3">
    <source>
        <dbReference type="Proteomes" id="UP001212152"/>
    </source>
</evidence>
<feature type="region of interest" description="Disordered" evidence="1">
    <location>
        <begin position="1"/>
        <end position="20"/>
    </location>
</feature>
<evidence type="ECO:0000313" key="2">
    <source>
        <dbReference type="EMBL" id="KAJ3177394.1"/>
    </source>
</evidence>
<gene>
    <name evidence="2" type="ORF">HDU87_004413</name>
</gene>
<comment type="caution">
    <text evidence="2">The sequence shown here is derived from an EMBL/GenBank/DDBJ whole genome shotgun (WGS) entry which is preliminary data.</text>
</comment>
<proteinExistence type="predicted"/>
<accession>A0AAD5TNN9</accession>
<feature type="region of interest" description="Disordered" evidence="1">
    <location>
        <begin position="193"/>
        <end position="335"/>
    </location>
</feature>
<feature type="non-terminal residue" evidence="2">
    <location>
        <position position="1"/>
    </location>
</feature>
<dbReference type="EMBL" id="JADGJQ010000033">
    <property type="protein sequence ID" value="KAJ3177394.1"/>
    <property type="molecule type" value="Genomic_DNA"/>
</dbReference>
<feature type="compositionally biased region" description="Basic and acidic residues" evidence="1">
    <location>
        <begin position="462"/>
        <end position="476"/>
    </location>
</feature>
<evidence type="ECO:0000256" key="1">
    <source>
        <dbReference type="SAM" id="MobiDB-lite"/>
    </source>
</evidence>
<sequence length="694" mass="74978">HRRWSEQVRPPHPVPNGDFRERKRKFQPKLSLLRVKVLKAAWAYLQLFARDWRLQPYLKSHWHHLEGARAIVLIKPPPTFRVHEDLRRFLPRKALRRGGYYHPIPLFKEYYVLEQKVLPQWVAWERSERARKDREWAHAGREKVKLASLKPTASVHPVPGRVALPLEASGSTQETSSQVSTTTLVVRGQLESALEPGGSLSPVGLCKDVPATREDTGPQNPVAGSGQNEAASPGTSGLPDDASRPKSRRLFSSKPKAQVGTPVCRQPESALESGGSSSPVGLCKDVPTREDTGPQNPVAGSGQNEAPPPGTVGLPAAVSQPKSRRLFSSSKPKAQVGTLVCRKPESALESGGTSSPAILSKDVPTCEDTRLQNLVAGSGKNEAPSPGTAGLPAVVSHPKSRRLFSSSKAKAPFREMQVSETSTLVGTKDVCEKPPLEETRTAHSLQGGGDSLGLAAPSGGVESERQPEAKEPELAPEKANPVAPKQESRNTTRKKANSVASPATENLKGGDAVAPVPPQIHPPQVACLKAGLLIFPSRFAKTTFVLAGLDNDGLWILNTGLETREQRSATSGPATGLWIWTLDLDSGNAQRPLDRQLDSGFGHWIWTRETLSDLRTGNWTLDLDTGFGLGKRSATSGPATGLWIWTLDLDSGNAQRPLDRQLNSGFGHWTCCAPVAKRARTLRTTGCECCYAGP</sequence>